<dbReference type="PANTHER" id="PTHR11757:SF19">
    <property type="entry name" value="PROLYL ENDOPEPTIDASE-LIKE"/>
    <property type="match status" value="1"/>
</dbReference>
<proteinExistence type="inferred from homology"/>
<dbReference type="SUPFAM" id="SSF50993">
    <property type="entry name" value="Peptidase/esterase 'gauge' domain"/>
    <property type="match status" value="1"/>
</dbReference>
<sequence length="688" mass="76985">MAKKVPHVVQLANGKKLVDDYAWLQKKDAPEVLSHLKAENAYTEQMTAHLRPLEEKLHAEMLGRLVEDDTEVPHKDGAFLYYNRDEKGKQYPILARKPVKGGDAAKEEVILDVNELAKGQKFVGLGPVKVSDDGNLLAYGLDTTGFRQFVLHFKDLRTGALLPERIERVTSVVFTKDGRTAFYTVEDPQTKRSHRLYRHAVGTDPATDTLLHEEKDERFGMRVSRSASRALILVQIESHTTSEVRFLREDKPNGALVVVAPREQDHEYQVEHRDRDLLILTNSPATAGGPKSTNYRLVKAPLDRPDRASWKEVIPYRSEVMLERIQPFAGFTVALEREGGGRHLRVFPGKSMALEGSHRVALPDEVYALWPEWNSEFGATSYRFRYESPITPESIYEYEPATKKLNLRKRQVIPGGYDRERYEVKRVFATAKDGTKIPISLAGRKGALGSGKAPVLLYGYGSYGIPMFPYFSSARISLLDRDVLFALAHIRGGGELGETWHDEGKMKKKMNTFTDFIDSAESLVAQGVADPKRIVIQGGSAGGLLVGAVTNLRPELFAGVVAEVPFVDVINTMLDESLPLTVGEFEEWGNPKKAEDLETMLQYSPYDNITAKAYPPVLVRTAYNDSQVMYWEPAKYVAKLRATRTDANPVLFKIHLDPAGHGGLSGRYDRVKDAAFTGAWILDRLGAK</sequence>
<dbReference type="Proteomes" id="UP000067626">
    <property type="component" value="Chromosome"/>
</dbReference>
<keyword evidence="4" id="KW-0720">Serine protease</keyword>
<evidence type="ECO:0000256" key="1">
    <source>
        <dbReference type="ARBA" id="ARBA00005228"/>
    </source>
</evidence>
<feature type="domain" description="Peptidase S9 prolyl oligopeptidase catalytic" evidence="5">
    <location>
        <begin position="470"/>
        <end position="686"/>
    </location>
</feature>
<reference evidence="7 8" key="1">
    <citation type="submission" date="2015-07" db="EMBL/GenBank/DDBJ databases">
        <title>Genome analysis of myxobacterium Chondromyces crocatus Cm c5 reveals a high potential for natural compound synthesis and the genetic basis for the loss of fruiting body formation.</title>
        <authorList>
            <person name="Zaburannyi N."/>
            <person name="Bunk B."/>
            <person name="Maier J."/>
            <person name="Overmann J."/>
            <person name="Mueller R."/>
        </authorList>
    </citation>
    <scope>NUCLEOTIDE SEQUENCE [LARGE SCALE GENOMIC DNA]</scope>
    <source>
        <strain evidence="7 8">Cm c5</strain>
    </source>
</reference>
<keyword evidence="2" id="KW-0645">Protease</keyword>
<dbReference type="PRINTS" id="PR00862">
    <property type="entry name" value="PROLIGOPTASE"/>
</dbReference>
<dbReference type="GO" id="GO:0006508">
    <property type="term" value="P:proteolysis"/>
    <property type="evidence" value="ECO:0007669"/>
    <property type="project" value="UniProtKB-KW"/>
</dbReference>
<dbReference type="KEGG" id="ccro:CMC5_052440"/>
<dbReference type="EMBL" id="CP012159">
    <property type="protein sequence ID" value="AKT41085.1"/>
    <property type="molecule type" value="Genomic_DNA"/>
</dbReference>
<dbReference type="Gene3D" id="2.130.10.120">
    <property type="entry name" value="Prolyl oligopeptidase, N-terminal domain"/>
    <property type="match status" value="1"/>
</dbReference>
<dbReference type="InterPro" id="IPR029058">
    <property type="entry name" value="AB_hydrolase_fold"/>
</dbReference>
<feature type="domain" description="Peptidase S9A N-terminal" evidence="6">
    <location>
        <begin position="2"/>
        <end position="410"/>
    </location>
</feature>
<evidence type="ECO:0000259" key="6">
    <source>
        <dbReference type="Pfam" id="PF02897"/>
    </source>
</evidence>
<dbReference type="SUPFAM" id="SSF53474">
    <property type="entry name" value="alpha/beta-Hydrolases"/>
    <property type="match status" value="1"/>
</dbReference>
<dbReference type="InterPro" id="IPR051543">
    <property type="entry name" value="Serine_Peptidase_S9A"/>
</dbReference>
<name>A0A0K1EJQ7_CHOCO</name>
<dbReference type="STRING" id="52.CMC5_052440"/>
<dbReference type="GO" id="GO:0004252">
    <property type="term" value="F:serine-type endopeptidase activity"/>
    <property type="evidence" value="ECO:0007669"/>
    <property type="project" value="InterPro"/>
</dbReference>
<evidence type="ECO:0000313" key="8">
    <source>
        <dbReference type="Proteomes" id="UP000067626"/>
    </source>
</evidence>
<keyword evidence="3" id="KW-0378">Hydrolase</keyword>
<protein>
    <submittedName>
        <fullName evidence="7">Peptidase S9</fullName>
    </submittedName>
</protein>
<comment type="similarity">
    <text evidence="1">Belongs to the peptidase S9A family.</text>
</comment>
<dbReference type="PANTHER" id="PTHR11757">
    <property type="entry name" value="PROTEASE FAMILY S9A OLIGOPEPTIDASE"/>
    <property type="match status" value="1"/>
</dbReference>
<dbReference type="InterPro" id="IPR001375">
    <property type="entry name" value="Peptidase_S9_cat"/>
</dbReference>
<evidence type="ECO:0000259" key="5">
    <source>
        <dbReference type="Pfam" id="PF00326"/>
    </source>
</evidence>
<evidence type="ECO:0000256" key="3">
    <source>
        <dbReference type="ARBA" id="ARBA00022801"/>
    </source>
</evidence>
<dbReference type="Pfam" id="PF02897">
    <property type="entry name" value="Peptidase_S9_N"/>
    <property type="match status" value="1"/>
</dbReference>
<gene>
    <name evidence="7" type="ORF">CMC5_052440</name>
</gene>
<dbReference type="Gene3D" id="3.40.50.1820">
    <property type="entry name" value="alpha/beta hydrolase"/>
    <property type="match status" value="1"/>
</dbReference>
<dbReference type="InterPro" id="IPR002470">
    <property type="entry name" value="Peptidase_S9A"/>
</dbReference>
<accession>A0A0K1EJQ7</accession>
<evidence type="ECO:0000256" key="2">
    <source>
        <dbReference type="ARBA" id="ARBA00022670"/>
    </source>
</evidence>
<dbReference type="Pfam" id="PF00326">
    <property type="entry name" value="Peptidase_S9"/>
    <property type="match status" value="1"/>
</dbReference>
<evidence type="ECO:0000313" key="7">
    <source>
        <dbReference type="EMBL" id="AKT41085.1"/>
    </source>
</evidence>
<keyword evidence="8" id="KW-1185">Reference proteome</keyword>
<dbReference type="AlphaFoldDB" id="A0A0K1EJQ7"/>
<dbReference type="PATRIC" id="fig|52.7.peg.5794"/>
<dbReference type="InterPro" id="IPR023302">
    <property type="entry name" value="Pept_S9A_N"/>
</dbReference>
<organism evidence="7 8">
    <name type="scientific">Chondromyces crocatus</name>
    <dbReference type="NCBI Taxonomy" id="52"/>
    <lineage>
        <taxon>Bacteria</taxon>
        <taxon>Pseudomonadati</taxon>
        <taxon>Myxococcota</taxon>
        <taxon>Polyangia</taxon>
        <taxon>Polyangiales</taxon>
        <taxon>Polyangiaceae</taxon>
        <taxon>Chondromyces</taxon>
    </lineage>
</organism>
<evidence type="ECO:0000256" key="4">
    <source>
        <dbReference type="ARBA" id="ARBA00022825"/>
    </source>
</evidence>